<keyword evidence="2" id="KW-0472">Membrane</keyword>
<feature type="region of interest" description="Disordered" evidence="1">
    <location>
        <begin position="114"/>
        <end position="141"/>
    </location>
</feature>
<keyword evidence="2" id="KW-1133">Transmembrane helix</keyword>
<evidence type="ECO:0000256" key="2">
    <source>
        <dbReference type="SAM" id="Phobius"/>
    </source>
</evidence>
<proteinExistence type="predicted"/>
<comment type="caution">
    <text evidence="3">The sequence shown here is derived from an EMBL/GenBank/DDBJ whole genome shotgun (WGS) entry which is preliminary data.</text>
</comment>
<evidence type="ECO:0000313" key="3">
    <source>
        <dbReference type="EMBL" id="KAH6884559.1"/>
    </source>
</evidence>
<reference evidence="3 4" key="1">
    <citation type="journal article" date="2021" name="Nat. Commun.">
        <title>Genetic determinants of endophytism in the Arabidopsis root mycobiome.</title>
        <authorList>
            <person name="Mesny F."/>
            <person name="Miyauchi S."/>
            <person name="Thiergart T."/>
            <person name="Pickel B."/>
            <person name="Atanasova L."/>
            <person name="Karlsson M."/>
            <person name="Huettel B."/>
            <person name="Barry K.W."/>
            <person name="Haridas S."/>
            <person name="Chen C."/>
            <person name="Bauer D."/>
            <person name="Andreopoulos W."/>
            <person name="Pangilinan J."/>
            <person name="LaButti K."/>
            <person name="Riley R."/>
            <person name="Lipzen A."/>
            <person name="Clum A."/>
            <person name="Drula E."/>
            <person name="Henrissat B."/>
            <person name="Kohler A."/>
            <person name="Grigoriev I.V."/>
            <person name="Martin F.M."/>
            <person name="Hacquard S."/>
        </authorList>
    </citation>
    <scope>NUCLEOTIDE SEQUENCE [LARGE SCALE GENOMIC DNA]</scope>
    <source>
        <strain evidence="3 4">MPI-CAGE-CH-0241</strain>
    </source>
</reference>
<evidence type="ECO:0000256" key="1">
    <source>
        <dbReference type="SAM" id="MobiDB-lite"/>
    </source>
</evidence>
<dbReference type="Proteomes" id="UP000777438">
    <property type="component" value="Unassembled WGS sequence"/>
</dbReference>
<dbReference type="AlphaFoldDB" id="A0A9P8W1H7"/>
<sequence length="141" mass="15881">MASNSRNTFFINDVLFKPPSLDEQSNVREGIETAVDESTGEMRGDVALLARWPRSSATLREQMPSLALRLALSHSRHLASYVYMAVAYPGYTLFAMSYYANSLRPRWRKCPGRFGSSATDEEQTTPGSRPAVTRRVWEDCP</sequence>
<evidence type="ECO:0000313" key="4">
    <source>
        <dbReference type="Proteomes" id="UP000777438"/>
    </source>
</evidence>
<protein>
    <submittedName>
        <fullName evidence="3">Uncharacterized protein</fullName>
    </submittedName>
</protein>
<feature type="transmembrane region" description="Helical" evidence="2">
    <location>
        <begin position="78"/>
        <end position="99"/>
    </location>
</feature>
<organism evidence="3 4">
    <name type="scientific">Thelonectria olida</name>
    <dbReference type="NCBI Taxonomy" id="1576542"/>
    <lineage>
        <taxon>Eukaryota</taxon>
        <taxon>Fungi</taxon>
        <taxon>Dikarya</taxon>
        <taxon>Ascomycota</taxon>
        <taxon>Pezizomycotina</taxon>
        <taxon>Sordariomycetes</taxon>
        <taxon>Hypocreomycetidae</taxon>
        <taxon>Hypocreales</taxon>
        <taxon>Nectriaceae</taxon>
        <taxon>Thelonectria</taxon>
    </lineage>
</organism>
<gene>
    <name evidence="3" type="ORF">B0T10DRAFT_462886</name>
</gene>
<keyword evidence="2" id="KW-0812">Transmembrane</keyword>
<name>A0A9P8W1H7_9HYPO</name>
<accession>A0A9P8W1H7</accession>
<keyword evidence="4" id="KW-1185">Reference proteome</keyword>
<dbReference type="EMBL" id="JAGPYM010000020">
    <property type="protein sequence ID" value="KAH6884559.1"/>
    <property type="molecule type" value="Genomic_DNA"/>
</dbReference>